<dbReference type="SUPFAM" id="SSF52980">
    <property type="entry name" value="Restriction endonuclease-like"/>
    <property type="match status" value="1"/>
</dbReference>
<dbReference type="PANTHER" id="PTHR38590">
    <property type="entry name" value="BLL0828 PROTEIN"/>
    <property type="match status" value="1"/>
</dbReference>
<dbReference type="InterPro" id="IPR007569">
    <property type="entry name" value="DUF559"/>
</dbReference>
<accession>A0ABW3HC12</accession>
<dbReference type="Pfam" id="PF04480">
    <property type="entry name" value="DUF559"/>
    <property type="match status" value="1"/>
</dbReference>
<name>A0ABW3HC12_9SPHN</name>
<dbReference type="GO" id="GO:0004519">
    <property type="term" value="F:endonuclease activity"/>
    <property type="evidence" value="ECO:0007669"/>
    <property type="project" value="UniProtKB-KW"/>
</dbReference>
<gene>
    <name evidence="2" type="ORF">ACFQ1E_11770</name>
</gene>
<keyword evidence="2" id="KW-0255">Endonuclease</keyword>
<dbReference type="PANTHER" id="PTHR38590:SF1">
    <property type="entry name" value="BLL0828 PROTEIN"/>
    <property type="match status" value="1"/>
</dbReference>
<dbReference type="CDD" id="cd01038">
    <property type="entry name" value="Endonuclease_DUF559"/>
    <property type="match status" value="1"/>
</dbReference>
<feature type="domain" description="DUF559" evidence="1">
    <location>
        <begin position="8"/>
        <end position="115"/>
    </location>
</feature>
<organism evidence="2 3">
    <name type="scientific">Sphingomonas canadensis</name>
    <dbReference type="NCBI Taxonomy" id="1219257"/>
    <lineage>
        <taxon>Bacteria</taxon>
        <taxon>Pseudomonadati</taxon>
        <taxon>Pseudomonadota</taxon>
        <taxon>Alphaproteobacteria</taxon>
        <taxon>Sphingomonadales</taxon>
        <taxon>Sphingomonadaceae</taxon>
        <taxon>Sphingomonas</taxon>
    </lineage>
</organism>
<keyword evidence="2" id="KW-0378">Hydrolase</keyword>
<dbReference type="Proteomes" id="UP001596977">
    <property type="component" value="Unassembled WGS sequence"/>
</dbReference>
<sequence length="119" mass="13129">MAKRNAQARARARELRGGMSEPERALWEILRAGRLQGIKFVRQLPVGPYIADFAARSERLIVVLDGETHALPGAAEHDATRTAALEAEGWRVIRFGNNEVMTNPEGLARAILMALGRDL</sequence>
<proteinExistence type="predicted"/>
<evidence type="ECO:0000313" key="2">
    <source>
        <dbReference type="EMBL" id="MFD0947017.1"/>
    </source>
</evidence>
<dbReference type="Gene3D" id="3.40.960.10">
    <property type="entry name" value="VSR Endonuclease"/>
    <property type="match status" value="1"/>
</dbReference>
<dbReference type="InterPro" id="IPR047216">
    <property type="entry name" value="Endonuclease_DUF559_bact"/>
</dbReference>
<keyword evidence="2" id="KW-0540">Nuclease</keyword>
<keyword evidence="3" id="KW-1185">Reference proteome</keyword>
<evidence type="ECO:0000259" key="1">
    <source>
        <dbReference type="Pfam" id="PF04480"/>
    </source>
</evidence>
<evidence type="ECO:0000313" key="3">
    <source>
        <dbReference type="Proteomes" id="UP001596977"/>
    </source>
</evidence>
<dbReference type="RefSeq" id="WP_264944661.1">
    <property type="nucleotide sequence ID" value="NZ_JAPDRA010000005.1"/>
</dbReference>
<protein>
    <submittedName>
        <fullName evidence="2">Endonuclease domain-containing protein</fullName>
    </submittedName>
</protein>
<dbReference type="InterPro" id="IPR011335">
    <property type="entry name" value="Restrct_endonuc-II-like"/>
</dbReference>
<dbReference type="EMBL" id="JBHTJG010000005">
    <property type="protein sequence ID" value="MFD0947017.1"/>
    <property type="molecule type" value="Genomic_DNA"/>
</dbReference>
<comment type="caution">
    <text evidence="2">The sequence shown here is derived from an EMBL/GenBank/DDBJ whole genome shotgun (WGS) entry which is preliminary data.</text>
</comment>
<reference evidence="3" key="1">
    <citation type="journal article" date="2019" name="Int. J. Syst. Evol. Microbiol.">
        <title>The Global Catalogue of Microorganisms (GCM) 10K type strain sequencing project: providing services to taxonomists for standard genome sequencing and annotation.</title>
        <authorList>
            <consortium name="The Broad Institute Genomics Platform"/>
            <consortium name="The Broad Institute Genome Sequencing Center for Infectious Disease"/>
            <person name="Wu L."/>
            <person name="Ma J."/>
        </authorList>
    </citation>
    <scope>NUCLEOTIDE SEQUENCE [LARGE SCALE GENOMIC DNA]</scope>
    <source>
        <strain evidence="3">CCUG 62982</strain>
    </source>
</reference>